<proteinExistence type="predicted"/>
<evidence type="ECO:0008006" key="2">
    <source>
        <dbReference type="Google" id="ProtNLM"/>
    </source>
</evidence>
<protein>
    <recommendedName>
        <fullName evidence="2">LamG domain-containing protein</fullName>
    </recommendedName>
</protein>
<sequence>MNELLLGTPTWVNPEPPETGDVIFFLDMDQGKETINDRPIQLSGGAVFTKDHLVNGKGSLSCPSVYSHFLMNLNPVINLGGTSWTIEWWDEIVGDVNVWTNMLYLSNANGLYGVMMRIGDAGYGGWPLLCEASTGNDATRNEGRVMLRASNYGRRLTHHAITCTKDGKIRYWFNGVKQNIQLYLSSSTNQPVLDHMQVKSPANLDNLNTLHLGGWTAYANNVPRFYGNLRMCNYLKYATNFLPEPF</sequence>
<accession>A0AB39CCL9</accession>
<evidence type="ECO:0000313" key="1">
    <source>
        <dbReference type="EMBL" id="XDJ14628.1"/>
    </source>
</evidence>
<dbReference type="EMBL" id="PQ015378">
    <property type="protein sequence ID" value="XDJ14628.1"/>
    <property type="molecule type" value="Genomic_DNA"/>
</dbReference>
<dbReference type="SUPFAM" id="SSF49899">
    <property type="entry name" value="Concanavalin A-like lectins/glucanases"/>
    <property type="match status" value="1"/>
</dbReference>
<reference evidence="1" key="1">
    <citation type="submission" date="2024-07" db="EMBL/GenBank/DDBJ databases">
        <authorList>
            <person name="Bringhurst R.M."/>
            <person name="Homer T.E."/>
        </authorList>
    </citation>
    <scope>NUCLEOTIDE SEQUENCE</scope>
</reference>
<name>A0AB39CCL9_9VIRU</name>
<organism evidence="1">
    <name type="scientific">Pseudomonas phage RVTF4</name>
    <dbReference type="NCBI Taxonomy" id="3236931"/>
    <lineage>
        <taxon>Viruses</taxon>
    </lineage>
</organism>
<dbReference type="InterPro" id="IPR013320">
    <property type="entry name" value="ConA-like_dom_sf"/>
</dbReference>